<keyword evidence="4" id="KW-1185">Reference proteome</keyword>
<dbReference type="GO" id="GO:0019005">
    <property type="term" value="C:SCF ubiquitin ligase complex"/>
    <property type="evidence" value="ECO:0007669"/>
    <property type="project" value="TreeGrafter"/>
</dbReference>
<comment type="caution">
    <text evidence="3">The sequence shown here is derived from an EMBL/GenBank/DDBJ whole genome shotgun (WGS) entry which is preliminary data.</text>
</comment>
<dbReference type="GO" id="GO:0031146">
    <property type="term" value="P:SCF-dependent proteasomal ubiquitin-dependent protein catabolic process"/>
    <property type="evidence" value="ECO:0007669"/>
    <property type="project" value="TreeGrafter"/>
</dbReference>
<dbReference type="SUPFAM" id="SSF81383">
    <property type="entry name" value="F-box domain"/>
    <property type="match status" value="1"/>
</dbReference>
<evidence type="ECO:0000259" key="2">
    <source>
        <dbReference type="Pfam" id="PF12937"/>
    </source>
</evidence>
<dbReference type="InterPro" id="IPR032675">
    <property type="entry name" value="LRR_dom_sf"/>
</dbReference>
<organism evidence="3 4">
    <name type="scientific">Brachionus calyciflorus</name>
    <dbReference type="NCBI Taxonomy" id="104777"/>
    <lineage>
        <taxon>Eukaryota</taxon>
        <taxon>Metazoa</taxon>
        <taxon>Spiralia</taxon>
        <taxon>Gnathifera</taxon>
        <taxon>Rotifera</taxon>
        <taxon>Eurotatoria</taxon>
        <taxon>Monogononta</taxon>
        <taxon>Pseudotrocha</taxon>
        <taxon>Ploima</taxon>
        <taxon>Brachionidae</taxon>
        <taxon>Brachionus</taxon>
    </lineage>
</organism>
<dbReference type="OrthoDB" id="3134645at2759"/>
<accession>A0A813M5I4</accession>
<dbReference type="Proteomes" id="UP000663879">
    <property type="component" value="Unassembled WGS sequence"/>
</dbReference>
<dbReference type="Gene3D" id="3.80.10.10">
    <property type="entry name" value="Ribonuclease Inhibitor"/>
    <property type="match status" value="2"/>
</dbReference>
<reference evidence="3" key="1">
    <citation type="submission" date="2021-02" db="EMBL/GenBank/DDBJ databases">
        <authorList>
            <person name="Nowell W R."/>
        </authorList>
    </citation>
    <scope>NUCLEOTIDE SEQUENCE</scope>
    <source>
        <strain evidence="3">Ploen Becks lab</strain>
    </source>
</reference>
<gene>
    <name evidence="3" type="ORF">OXX778_LOCUS1245</name>
</gene>
<dbReference type="InterPro" id="IPR036047">
    <property type="entry name" value="F-box-like_dom_sf"/>
</dbReference>
<dbReference type="EMBL" id="CAJNOC010000075">
    <property type="protein sequence ID" value="CAF0712633.1"/>
    <property type="molecule type" value="Genomic_DNA"/>
</dbReference>
<dbReference type="InterPro" id="IPR001810">
    <property type="entry name" value="F-box_dom"/>
</dbReference>
<protein>
    <recommendedName>
        <fullName evidence="2">F-box domain-containing protein</fullName>
    </recommendedName>
</protein>
<dbReference type="SUPFAM" id="SSF52047">
    <property type="entry name" value="RNI-like"/>
    <property type="match status" value="1"/>
</dbReference>
<evidence type="ECO:0000313" key="4">
    <source>
        <dbReference type="Proteomes" id="UP000663879"/>
    </source>
</evidence>
<proteinExistence type="predicted"/>
<feature type="compositionally biased region" description="Basic residues" evidence="1">
    <location>
        <begin position="1"/>
        <end position="21"/>
    </location>
</feature>
<dbReference type="Pfam" id="PF12937">
    <property type="entry name" value="F-box-like"/>
    <property type="match status" value="1"/>
</dbReference>
<feature type="domain" description="F-box" evidence="2">
    <location>
        <begin position="99"/>
        <end position="147"/>
    </location>
</feature>
<sequence>MSPKRKSTFPEKRNKKKKKKGLLGFTKRTNILFFIKDLGDSSETDDETQDVDFEPENEQYEFKKVVRTRRRLRSNINDQDSEINRETFSNFNSNWADGIPYEILFQIFKLYASNLNGNINELNNLKKVCRNWSTVADDAKLWHNLKFSCLLDPELLTNTNDKITINQIINKIDLKIKSLCLNTQFRLKFNYIRILNLSDVFYLTCDHLELILSNCNSKNIFDLSLANCKKLTCSTSNKLFENVIGDYCENLKFLNLSGLGKQINIVSLTYLFSKVNGKLLGLDLSLNSLPSNLVNALTSHCENLETLDISKCVLKGNVQLELISLKCKNFKCLKMYETFPKTKFNTITSVLASEISFPNLEEYYGSFYVNYGTCPMIMLTTKICKDSQKLKLMDLRCYKTSLDKNFNFFSLISSKNLEKLFLCNSMMSDIDSNYLYQAIEEKWFNSLIELDLSWSTIDQRALAKIFECFRLNSNKCKLEKLNLTGTTVDTDMIRMLVKEVKSLKQINLTSCRSIDRGMKKLIFKEEFQNL</sequence>
<feature type="region of interest" description="Disordered" evidence="1">
    <location>
        <begin position="1"/>
        <end position="22"/>
    </location>
</feature>
<evidence type="ECO:0000256" key="1">
    <source>
        <dbReference type="SAM" id="MobiDB-lite"/>
    </source>
</evidence>
<name>A0A813M5I4_9BILA</name>
<evidence type="ECO:0000313" key="3">
    <source>
        <dbReference type="EMBL" id="CAF0712633.1"/>
    </source>
</evidence>
<dbReference type="AlphaFoldDB" id="A0A813M5I4"/>
<dbReference type="PANTHER" id="PTHR13318">
    <property type="entry name" value="PARTNER OF PAIRED, ISOFORM B-RELATED"/>
    <property type="match status" value="1"/>
</dbReference>